<reference evidence="5" key="1">
    <citation type="submission" date="2022-03" db="EMBL/GenBank/DDBJ databases">
        <title>A functionally conserved STORR gene fusion in Papaver species that diverged 16.8 million years ago.</title>
        <authorList>
            <person name="Catania T."/>
        </authorList>
    </citation>
    <scope>NUCLEOTIDE SEQUENCE</scope>
    <source>
        <strain evidence="5">S-191538</strain>
    </source>
</reference>
<name>A0AA41RWV6_PAPNU</name>
<dbReference type="GO" id="GO:0006355">
    <property type="term" value="P:regulation of DNA-templated transcription"/>
    <property type="evidence" value="ECO:0007669"/>
    <property type="project" value="InterPro"/>
</dbReference>
<keyword evidence="1" id="KW-0805">Transcription regulation</keyword>
<dbReference type="AlphaFoldDB" id="A0AA41RWV6"/>
<dbReference type="InterPro" id="IPR036638">
    <property type="entry name" value="HLH_DNA-bd_sf"/>
</dbReference>
<keyword evidence="6" id="KW-1185">Reference proteome</keyword>
<feature type="region of interest" description="Disordered" evidence="3">
    <location>
        <begin position="55"/>
        <end position="75"/>
    </location>
</feature>
<protein>
    <recommendedName>
        <fullName evidence="4">BHLH domain-containing protein</fullName>
    </recommendedName>
</protein>
<dbReference type="PROSITE" id="PS50888">
    <property type="entry name" value="BHLH"/>
    <property type="match status" value="1"/>
</dbReference>
<organism evidence="5 6">
    <name type="scientific">Papaver nudicaule</name>
    <name type="common">Iceland poppy</name>
    <dbReference type="NCBI Taxonomy" id="74823"/>
    <lineage>
        <taxon>Eukaryota</taxon>
        <taxon>Viridiplantae</taxon>
        <taxon>Streptophyta</taxon>
        <taxon>Embryophyta</taxon>
        <taxon>Tracheophyta</taxon>
        <taxon>Spermatophyta</taxon>
        <taxon>Magnoliopsida</taxon>
        <taxon>Ranunculales</taxon>
        <taxon>Papaveraceae</taxon>
        <taxon>Papaveroideae</taxon>
        <taxon>Papaver</taxon>
    </lineage>
</organism>
<feature type="region of interest" description="Disordered" evidence="3">
    <location>
        <begin position="224"/>
        <end position="245"/>
    </location>
</feature>
<proteinExistence type="predicted"/>
<evidence type="ECO:0000313" key="5">
    <source>
        <dbReference type="EMBL" id="MCL7021673.1"/>
    </source>
</evidence>
<keyword evidence="2" id="KW-0804">Transcription</keyword>
<feature type="compositionally biased region" description="Polar residues" evidence="3">
    <location>
        <begin position="312"/>
        <end position="348"/>
    </location>
</feature>
<dbReference type="PANTHER" id="PTHR46834">
    <property type="entry name" value="TRANSCRIPTION FACTOR BHLH91"/>
    <property type="match status" value="1"/>
</dbReference>
<gene>
    <name evidence="5" type="ORF">MKW94_005464</name>
</gene>
<dbReference type="Gene3D" id="4.10.280.10">
    <property type="entry name" value="Helix-loop-helix DNA-binding domain"/>
    <property type="match status" value="1"/>
</dbReference>
<evidence type="ECO:0000256" key="1">
    <source>
        <dbReference type="ARBA" id="ARBA00023015"/>
    </source>
</evidence>
<dbReference type="GO" id="GO:0048658">
    <property type="term" value="P:anther wall tapetum development"/>
    <property type="evidence" value="ECO:0007669"/>
    <property type="project" value="InterPro"/>
</dbReference>
<evidence type="ECO:0000313" key="6">
    <source>
        <dbReference type="Proteomes" id="UP001177140"/>
    </source>
</evidence>
<evidence type="ECO:0000256" key="2">
    <source>
        <dbReference type="ARBA" id="ARBA00023163"/>
    </source>
</evidence>
<comment type="caution">
    <text evidence="5">The sequence shown here is derived from an EMBL/GenBank/DDBJ whole genome shotgun (WGS) entry which is preliminary data.</text>
</comment>
<dbReference type="InterPro" id="IPR011598">
    <property type="entry name" value="bHLH_dom"/>
</dbReference>
<dbReference type="SMART" id="SM00353">
    <property type="entry name" value="HLH"/>
    <property type="match status" value="1"/>
</dbReference>
<dbReference type="SUPFAM" id="SSF47459">
    <property type="entry name" value="HLH, helix-loop-helix DNA-binding domain"/>
    <property type="match status" value="1"/>
</dbReference>
<dbReference type="PANTHER" id="PTHR46834:SF1">
    <property type="entry name" value="TRANSCRIPTION FACTOR BHLH10"/>
    <property type="match status" value="1"/>
</dbReference>
<dbReference type="GO" id="GO:0046983">
    <property type="term" value="F:protein dimerization activity"/>
    <property type="evidence" value="ECO:0007669"/>
    <property type="project" value="InterPro"/>
</dbReference>
<evidence type="ECO:0000259" key="4">
    <source>
        <dbReference type="PROSITE" id="PS50888"/>
    </source>
</evidence>
<dbReference type="Proteomes" id="UP001177140">
    <property type="component" value="Unassembled WGS sequence"/>
</dbReference>
<sequence length="445" mass="50104">MYDSETHYFDPHSIQVGGVLNDPSTVATASLDFHQLEQKCENAHLVPEVIVIDDEPSPVRSGPLDYEPQHQQQEQNSHLYQEMQEQNSHYYHQQEQYYQQQPIELQHLASSSTILPNFSFDIFGETSNNNEVIQGGDNGQGSANTSYEHAMSLDLNNFHSQSPIFRELFEPPQNYGVGSSMFGGEMDEPRGVYQQQNEADNNGMRQFENLVSDFKREMNINTQAGGRTRTNGLGVAGSHGNKHTTRVEKIKREYLSGQYKALSLLVPNPSKPDRASVLASTIDYINELKGTVDYLKILVDKKRNARKRKLNIENNGNMENSSTMPASSTNIDRDQSSLNGQVRSSWSQRKSKDTEVDVRIIDTDVTIQLIIQRAKMINLLSVSRILDELQLDLLHVSSGCIGDYHSFWFNTKILEGSSLYASAIAKKLIEGVEKNYAASITESNC</sequence>
<feature type="region of interest" description="Disordered" evidence="3">
    <location>
        <begin position="309"/>
        <end position="348"/>
    </location>
</feature>
<feature type="domain" description="BHLH" evidence="4">
    <location>
        <begin position="239"/>
        <end position="288"/>
    </location>
</feature>
<evidence type="ECO:0000256" key="3">
    <source>
        <dbReference type="SAM" id="MobiDB-lite"/>
    </source>
</evidence>
<dbReference type="InterPro" id="IPR045895">
    <property type="entry name" value="bHLH91-like"/>
</dbReference>
<accession>A0AA41RWV6</accession>
<dbReference type="EMBL" id="JAJJMA010003340">
    <property type="protein sequence ID" value="MCL7021673.1"/>
    <property type="molecule type" value="Genomic_DNA"/>
</dbReference>
<dbReference type="Pfam" id="PF00010">
    <property type="entry name" value="HLH"/>
    <property type="match status" value="1"/>
</dbReference>